<accession>A0A964UPN8</accession>
<gene>
    <name evidence="3" type="ORF">GUY60_04740</name>
</gene>
<feature type="region of interest" description="Disordered" evidence="1">
    <location>
        <begin position="140"/>
        <end position="166"/>
    </location>
</feature>
<evidence type="ECO:0000256" key="1">
    <source>
        <dbReference type="SAM" id="MobiDB-lite"/>
    </source>
</evidence>
<evidence type="ECO:0000256" key="2">
    <source>
        <dbReference type="SAM" id="Phobius"/>
    </source>
</evidence>
<evidence type="ECO:0000313" key="4">
    <source>
        <dbReference type="Proteomes" id="UP000598297"/>
    </source>
</evidence>
<feature type="transmembrane region" description="Helical" evidence="2">
    <location>
        <begin position="20"/>
        <end position="40"/>
    </location>
</feature>
<dbReference type="AlphaFoldDB" id="A0A964UPN8"/>
<comment type="caution">
    <text evidence="3">The sequence shown here is derived from an EMBL/GenBank/DDBJ whole genome shotgun (WGS) entry which is preliminary data.</text>
</comment>
<dbReference type="RefSeq" id="WP_161694078.1">
    <property type="nucleotide sequence ID" value="NZ_JAAAHS010000019.1"/>
</dbReference>
<evidence type="ECO:0000313" key="3">
    <source>
        <dbReference type="EMBL" id="NBE50747.1"/>
    </source>
</evidence>
<dbReference type="Proteomes" id="UP000598297">
    <property type="component" value="Unassembled WGS sequence"/>
</dbReference>
<protein>
    <submittedName>
        <fullName evidence="3">Uncharacterized protein</fullName>
    </submittedName>
</protein>
<sequence>MGVPSEPIPPGQQRQAGRSWADWITVAVAVLALVVSLVSFNHSRQAAKDANEAKKHEDAIKVGFWRQDYANPQVLHVINRNSFDLEDVTVRFKDGYFIKVGLVPSCQTWTLAGFDIPGEQPNSPYTLKFPARLDFKDQESPRNTWTITDKPPQRQKTPPSLPSDKDLTEQFRTHMVGPYFTGCAT</sequence>
<keyword evidence="2" id="KW-0472">Membrane</keyword>
<organism evidence="3 4">
    <name type="scientific">Streptomyces boluensis</name>
    <dbReference type="NCBI Taxonomy" id="1775135"/>
    <lineage>
        <taxon>Bacteria</taxon>
        <taxon>Bacillati</taxon>
        <taxon>Actinomycetota</taxon>
        <taxon>Actinomycetes</taxon>
        <taxon>Kitasatosporales</taxon>
        <taxon>Streptomycetaceae</taxon>
        <taxon>Streptomyces</taxon>
    </lineage>
</organism>
<keyword evidence="2" id="KW-1133">Transmembrane helix</keyword>
<name>A0A964UPN8_9ACTN</name>
<keyword evidence="2" id="KW-0812">Transmembrane</keyword>
<proteinExistence type="predicted"/>
<keyword evidence="4" id="KW-1185">Reference proteome</keyword>
<reference evidence="3" key="1">
    <citation type="submission" date="2020-01" db="EMBL/GenBank/DDBJ databases">
        <title>Whole-genome analyses of novel actinobacteria.</title>
        <authorList>
            <person name="Sahin N."/>
        </authorList>
    </citation>
    <scope>NUCLEOTIDE SEQUENCE</scope>
    <source>
        <strain evidence="3">YC537</strain>
    </source>
</reference>
<dbReference type="EMBL" id="JAAAHS010000019">
    <property type="protein sequence ID" value="NBE50747.1"/>
    <property type="molecule type" value="Genomic_DNA"/>
</dbReference>